<dbReference type="SMART" id="SM00409">
    <property type="entry name" value="IG"/>
    <property type="match status" value="1"/>
</dbReference>
<dbReference type="PANTHER" id="PTHR37996:SF1">
    <property type="entry name" value="B- AND T-LYMPHOCYTE ATTENUATOR"/>
    <property type="match status" value="1"/>
</dbReference>
<evidence type="ECO:0000259" key="1">
    <source>
        <dbReference type="PROSITE" id="PS50835"/>
    </source>
</evidence>
<reference evidence="2 3" key="1">
    <citation type="submission" date="2019-09" db="EMBL/GenBank/DDBJ databases">
        <title>Bird 10,000 Genomes (B10K) Project - Family phase.</title>
        <authorList>
            <person name="Zhang G."/>
        </authorList>
    </citation>
    <scope>NUCLEOTIDE SEQUENCE [LARGE SCALE GENOMIC DNA]</scope>
    <source>
        <strain evidence="2">OUT-0051</strain>
        <tissue evidence="2">Kidney</tissue>
    </source>
</reference>
<dbReference type="AlphaFoldDB" id="A0A7K7LF24"/>
<keyword evidence="3" id="KW-1185">Reference proteome</keyword>
<feature type="non-terminal residue" evidence="2">
    <location>
        <position position="203"/>
    </location>
</feature>
<protein>
    <submittedName>
        <fullName evidence="2">BTLA protein</fullName>
    </submittedName>
</protein>
<feature type="non-terminal residue" evidence="2">
    <location>
        <position position="1"/>
    </location>
</feature>
<dbReference type="Gene3D" id="2.60.40.10">
    <property type="entry name" value="Immunoglobulins"/>
    <property type="match status" value="1"/>
</dbReference>
<dbReference type="PROSITE" id="PS50835">
    <property type="entry name" value="IG_LIKE"/>
    <property type="match status" value="1"/>
</dbReference>
<dbReference type="InterPro" id="IPR003599">
    <property type="entry name" value="Ig_sub"/>
</dbReference>
<dbReference type="GO" id="GO:0002768">
    <property type="term" value="P:immune response-regulating cell surface receptor signaling pathway"/>
    <property type="evidence" value="ECO:0007669"/>
    <property type="project" value="InterPro"/>
</dbReference>
<dbReference type="GO" id="GO:0005886">
    <property type="term" value="C:plasma membrane"/>
    <property type="evidence" value="ECO:0007669"/>
    <property type="project" value="InterPro"/>
</dbReference>
<evidence type="ECO:0000313" key="3">
    <source>
        <dbReference type="Proteomes" id="UP000525565"/>
    </source>
</evidence>
<dbReference type="EMBL" id="VZSO01000614">
    <property type="protein sequence ID" value="NWZ29378.1"/>
    <property type="molecule type" value="Genomic_DNA"/>
</dbReference>
<sequence length="203" mass="23453">FFSYFSSFIGFDASDCPVEIQVQRNSEYVTNIGNSLIIYCPVHYCKERPFIQWCKIKAHKCVPLDNSKAEWNSTVFILKFFAIHQNDSGTYRCQAVTGNFFSESNEIKVIVEGEAPALLKSPFKQMDSMYRKVHSCCTMASLNKFVWCRRNSTRSVVLVLTTFFMLLSCFSAYDYQYLSHTIFIPTSRIQGQFLHSNAFPLIK</sequence>
<feature type="domain" description="Ig-like" evidence="1">
    <location>
        <begin position="17"/>
        <end position="110"/>
    </location>
</feature>
<gene>
    <name evidence="2" type="primary">Btla</name>
    <name evidence="2" type="ORF">ASASCU_R16272</name>
</gene>
<dbReference type="GO" id="GO:0038023">
    <property type="term" value="F:signaling receptor activity"/>
    <property type="evidence" value="ECO:0007669"/>
    <property type="project" value="InterPro"/>
</dbReference>
<comment type="caution">
    <text evidence="2">The sequence shown here is derived from an EMBL/GenBank/DDBJ whole genome shotgun (WGS) entry which is preliminary data.</text>
</comment>
<organism evidence="2 3">
    <name type="scientific">Asarcornis scutulata</name>
    <dbReference type="NCBI Taxonomy" id="75869"/>
    <lineage>
        <taxon>Eukaryota</taxon>
        <taxon>Metazoa</taxon>
        <taxon>Chordata</taxon>
        <taxon>Craniata</taxon>
        <taxon>Vertebrata</taxon>
        <taxon>Euteleostomi</taxon>
        <taxon>Archelosauria</taxon>
        <taxon>Archosauria</taxon>
        <taxon>Dinosauria</taxon>
        <taxon>Saurischia</taxon>
        <taxon>Theropoda</taxon>
        <taxon>Coelurosauria</taxon>
        <taxon>Aves</taxon>
        <taxon>Neognathae</taxon>
        <taxon>Galloanserae</taxon>
        <taxon>Anseriformes</taxon>
        <taxon>Anatidae</taxon>
        <taxon>Anatinae</taxon>
        <taxon>Asarcornis</taxon>
    </lineage>
</organism>
<dbReference type="InterPro" id="IPR007110">
    <property type="entry name" value="Ig-like_dom"/>
</dbReference>
<dbReference type="InterPro" id="IPR039257">
    <property type="entry name" value="BTLA"/>
</dbReference>
<dbReference type="SUPFAM" id="SSF48726">
    <property type="entry name" value="Immunoglobulin"/>
    <property type="match status" value="1"/>
</dbReference>
<dbReference type="PANTHER" id="PTHR37996">
    <property type="entry name" value="B- AND T-LYMPHOCYTE ATTENUATOR"/>
    <property type="match status" value="1"/>
</dbReference>
<name>A0A7K7LF24_9AVES</name>
<proteinExistence type="predicted"/>
<dbReference type="InterPro" id="IPR036179">
    <property type="entry name" value="Ig-like_dom_sf"/>
</dbReference>
<dbReference type="InterPro" id="IPR013783">
    <property type="entry name" value="Ig-like_fold"/>
</dbReference>
<accession>A0A7K7LF24</accession>
<evidence type="ECO:0000313" key="2">
    <source>
        <dbReference type="EMBL" id="NWZ29378.1"/>
    </source>
</evidence>
<dbReference type="Proteomes" id="UP000525565">
    <property type="component" value="Unassembled WGS sequence"/>
</dbReference>